<dbReference type="PANTHER" id="PTHR30572">
    <property type="entry name" value="MEMBRANE COMPONENT OF TRANSPORTER-RELATED"/>
    <property type="match status" value="1"/>
</dbReference>
<gene>
    <name evidence="9" type="ORF">B5D82_03575</name>
</gene>
<organism evidence="9 10">
    <name type="scientific">Cognaticolwellia beringensis</name>
    <dbReference type="NCBI Taxonomy" id="1967665"/>
    <lineage>
        <taxon>Bacteria</taxon>
        <taxon>Pseudomonadati</taxon>
        <taxon>Pseudomonadota</taxon>
        <taxon>Gammaproteobacteria</taxon>
        <taxon>Alteromonadales</taxon>
        <taxon>Colwelliaceae</taxon>
        <taxon>Cognaticolwellia</taxon>
    </lineage>
</organism>
<evidence type="ECO:0000256" key="7">
    <source>
        <dbReference type="SAM" id="Phobius"/>
    </source>
</evidence>
<dbReference type="GO" id="GO:0022857">
    <property type="term" value="F:transmembrane transporter activity"/>
    <property type="evidence" value="ECO:0007669"/>
    <property type="project" value="TreeGrafter"/>
</dbReference>
<keyword evidence="5 7" id="KW-0472">Membrane</keyword>
<dbReference type="InterPro" id="IPR003838">
    <property type="entry name" value="ABC3_permease_C"/>
</dbReference>
<feature type="transmembrane region" description="Helical" evidence="7">
    <location>
        <begin position="282"/>
        <end position="306"/>
    </location>
</feature>
<dbReference type="AlphaFoldDB" id="A0A222G580"/>
<dbReference type="EMBL" id="CP020465">
    <property type="protein sequence ID" value="ASP46940.1"/>
    <property type="molecule type" value="Genomic_DNA"/>
</dbReference>
<evidence type="ECO:0000256" key="2">
    <source>
        <dbReference type="ARBA" id="ARBA00022475"/>
    </source>
</evidence>
<protein>
    <submittedName>
        <fullName evidence="9">Cell division protein FtsX</fullName>
    </submittedName>
</protein>
<keyword evidence="4 7" id="KW-1133">Transmembrane helix</keyword>
<keyword evidence="2" id="KW-1003">Cell membrane</keyword>
<comment type="similarity">
    <text evidence="6">Belongs to the ABC-4 integral membrane protein family.</text>
</comment>
<feature type="transmembrane region" description="Helical" evidence="7">
    <location>
        <begin position="16"/>
        <end position="39"/>
    </location>
</feature>
<comment type="subcellular location">
    <subcellularLocation>
        <location evidence="1">Cell membrane</location>
        <topology evidence="1">Multi-pass membrane protein</topology>
    </subcellularLocation>
</comment>
<proteinExistence type="inferred from homology"/>
<evidence type="ECO:0000259" key="8">
    <source>
        <dbReference type="Pfam" id="PF02687"/>
    </source>
</evidence>
<sequence length="404" mass="44796">MLETGLILRALARNKIGALLIAFQIALTMTIMVNAIFMIQDRQQQMQRESGLDEANTFYLTNTVFGQDYNIQAHLQTDLHMIRNTPGVVDAIQINAVPLSGSGWSMALQHESGEDKDAVGSAIYMVDDHAINSMGLELIAGANFKPADIELRKEGQSTWPAKTIITKAFAENLYPDDWQSAIGKTVYISQTQPMQIIGVVEALQAPWNGWNGVERSMLVPFKREAKGSYYFIRTEAGRRDELMPIIEKALAESDKERIIRRVTTIEETRKRSYQQHNATNKILTTVVITLTLITGFGIVGLAIFSINRRTKQIGTRRALGATKGQIMRYFMMENFIISTFGNIIGCIGAVALNMWLVSAFNLSPIGFELVAFGVLALFIVGQLAVLYPARKASMIAPAIATRTV</sequence>
<evidence type="ECO:0000313" key="9">
    <source>
        <dbReference type="EMBL" id="ASP46940.1"/>
    </source>
</evidence>
<dbReference type="RefSeq" id="WP_081149304.1">
    <property type="nucleotide sequence ID" value="NZ_CP020465.1"/>
</dbReference>
<keyword evidence="9" id="KW-0132">Cell division</keyword>
<feature type="transmembrane region" description="Helical" evidence="7">
    <location>
        <begin position="369"/>
        <end position="387"/>
    </location>
</feature>
<evidence type="ECO:0000256" key="4">
    <source>
        <dbReference type="ARBA" id="ARBA00022989"/>
    </source>
</evidence>
<dbReference type="OrthoDB" id="9770036at2"/>
<feature type="transmembrane region" description="Helical" evidence="7">
    <location>
        <begin position="335"/>
        <end position="357"/>
    </location>
</feature>
<reference evidence="9 10" key="1">
    <citation type="submission" date="2017-08" db="EMBL/GenBank/DDBJ databases">
        <title>Complete genome of Colwellia sp. NB097-1, a psychrophile bacterium ioslated from Bering Sea.</title>
        <authorList>
            <person name="Chen X."/>
        </authorList>
    </citation>
    <scope>NUCLEOTIDE SEQUENCE [LARGE SCALE GENOMIC DNA]</scope>
    <source>
        <strain evidence="9 10">NB097-1</strain>
    </source>
</reference>
<dbReference type="PANTHER" id="PTHR30572:SF4">
    <property type="entry name" value="ABC TRANSPORTER PERMEASE YTRF"/>
    <property type="match status" value="1"/>
</dbReference>
<keyword evidence="9" id="KW-0131">Cell cycle</keyword>
<name>A0A222G580_9GAMM</name>
<dbReference type="GO" id="GO:0005886">
    <property type="term" value="C:plasma membrane"/>
    <property type="evidence" value="ECO:0007669"/>
    <property type="project" value="UniProtKB-SubCell"/>
</dbReference>
<evidence type="ECO:0000313" key="10">
    <source>
        <dbReference type="Proteomes" id="UP000202259"/>
    </source>
</evidence>
<evidence type="ECO:0000256" key="6">
    <source>
        <dbReference type="ARBA" id="ARBA00038076"/>
    </source>
</evidence>
<keyword evidence="3 7" id="KW-0812">Transmembrane</keyword>
<dbReference type="GO" id="GO:0051301">
    <property type="term" value="P:cell division"/>
    <property type="evidence" value="ECO:0007669"/>
    <property type="project" value="UniProtKB-KW"/>
</dbReference>
<evidence type="ECO:0000256" key="5">
    <source>
        <dbReference type="ARBA" id="ARBA00023136"/>
    </source>
</evidence>
<keyword evidence="10" id="KW-1185">Reference proteome</keyword>
<dbReference type="InterPro" id="IPR050250">
    <property type="entry name" value="Macrolide_Exporter_MacB"/>
</dbReference>
<accession>A0A222G580</accession>
<evidence type="ECO:0000256" key="1">
    <source>
        <dbReference type="ARBA" id="ARBA00004651"/>
    </source>
</evidence>
<feature type="domain" description="ABC3 transporter permease C-terminal" evidence="8">
    <location>
        <begin position="286"/>
        <end position="393"/>
    </location>
</feature>
<evidence type="ECO:0000256" key="3">
    <source>
        <dbReference type="ARBA" id="ARBA00022692"/>
    </source>
</evidence>
<dbReference type="KEGG" id="cber:B5D82_03575"/>
<dbReference type="Pfam" id="PF02687">
    <property type="entry name" value="FtsX"/>
    <property type="match status" value="1"/>
</dbReference>
<dbReference type="Proteomes" id="UP000202259">
    <property type="component" value="Chromosome"/>
</dbReference>